<proteinExistence type="predicted"/>
<dbReference type="AlphaFoldDB" id="A0A7W3MW47"/>
<organism evidence="2 3">
    <name type="scientific">Thermomonospora cellulosilytica</name>
    <dbReference type="NCBI Taxonomy" id="1411118"/>
    <lineage>
        <taxon>Bacteria</taxon>
        <taxon>Bacillati</taxon>
        <taxon>Actinomycetota</taxon>
        <taxon>Actinomycetes</taxon>
        <taxon>Streptosporangiales</taxon>
        <taxon>Thermomonosporaceae</taxon>
        <taxon>Thermomonospora</taxon>
    </lineage>
</organism>
<accession>A0A7W3MW47</accession>
<keyword evidence="1" id="KW-1133">Transmembrane helix</keyword>
<keyword evidence="1" id="KW-0812">Transmembrane</keyword>
<gene>
    <name evidence="2" type="ORF">HNR21_001879</name>
</gene>
<keyword evidence="3" id="KW-1185">Reference proteome</keyword>
<evidence type="ECO:0000313" key="3">
    <source>
        <dbReference type="Proteomes" id="UP000539313"/>
    </source>
</evidence>
<comment type="caution">
    <text evidence="2">The sequence shown here is derived from an EMBL/GenBank/DDBJ whole genome shotgun (WGS) entry which is preliminary data.</text>
</comment>
<dbReference type="RefSeq" id="WP_157995717.1">
    <property type="nucleotide sequence ID" value="NZ_JACJII010000001.1"/>
</dbReference>
<feature type="transmembrane region" description="Helical" evidence="1">
    <location>
        <begin position="23"/>
        <end position="42"/>
    </location>
</feature>
<name>A0A7W3MW47_9ACTN</name>
<evidence type="ECO:0000256" key="1">
    <source>
        <dbReference type="SAM" id="Phobius"/>
    </source>
</evidence>
<reference evidence="2 3" key="1">
    <citation type="submission" date="2020-08" db="EMBL/GenBank/DDBJ databases">
        <title>Sequencing the genomes of 1000 actinobacteria strains.</title>
        <authorList>
            <person name="Klenk H.-P."/>
        </authorList>
    </citation>
    <scope>NUCLEOTIDE SEQUENCE [LARGE SCALE GENOMIC DNA]</scope>
    <source>
        <strain evidence="2 3">DSM 45823</strain>
    </source>
</reference>
<evidence type="ECO:0000313" key="2">
    <source>
        <dbReference type="EMBL" id="MBA9002997.1"/>
    </source>
</evidence>
<sequence length="52" mass="5936">MSFILGVVISALAYYLEAIHIVMLSLGLIALVALLVVWRIVMVRRRARRGRR</sequence>
<dbReference type="Proteomes" id="UP000539313">
    <property type="component" value="Unassembled WGS sequence"/>
</dbReference>
<keyword evidence="1" id="KW-0472">Membrane</keyword>
<dbReference type="EMBL" id="JACJII010000001">
    <property type="protein sequence ID" value="MBA9002997.1"/>
    <property type="molecule type" value="Genomic_DNA"/>
</dbReference>
<protein>
    <submittedName>
        <fullName evidence="2">Uncharacterized protein</fullName>
    </submittedName>
</protein>